<dbReference type="GO" id="GO:0045259">
    <property type="term" value="C:proton-transporting ATP synthase complex"/>
    <property type="evidence" value="ECO:0007669"/>
    <property type="project" value="UniProtKB-KW"/>
</dbReference>
<evidence type="ECO:0000256" key="6">
    <source>
        <dbReference type="ARBA" id="ARBA00022781"/>
    </source>
</evidence>
<evidence type="ECO:0000256" key="14">
    <source>
        <dbReference type="ARBA" id="ARBA00037847"/>
    </source>
</evidence>
<keyword evidence="17" id="KW-0175">Coiled coil</keyword>
<evidence type="ECO:0000256" key="15">
    <source>
        <dbReference type="HAMAP-Rule" id="MF_01398"/>
    </source>
</evidence>
<dbReference type="EMBL" id="CP010311">
    <property type="protein sequence ID" value="AJF08090.1"/>
    <property type="molecule type" value="Genomic_DNA"/>
</dbReference>
<dbReference type="Pfam" id="PF00430">
    <property type="entry name" value="ATP-synt_B"/>
    <property type="match status" value="1"/>
</dbReference>
<keyword evidence="8 15" id="KW-0406">Ion transport</keyword>
<dbReference type="PANTHER" id="PTHR33445:SF1">
    <property type="entry name" value="ATP SYNTHASE SUBUNIT B"/>
    <property type="match status" value="1"/>
</dbReference>
<dbReference type="GO" id="GO:0012505">
    <property type="term" value="C:endomembrane system"/>
    <property type="evidence" value="ECO:0007669"/>
    <property type="project" value="UniProtKB-SubCell"/>
</dbReference>
<dbReference type="CDD" id="cd06503">
    <property type="entry name" value="ATP-synt_Fo_b"/>
    <property type="match status" value="1"/>
</dbReference>
<feature type="signal peptide" evidence="18">
    <location>
        <begin position="1"/>
        <end position="25"/>
    </location>
</feature>
<keyword evidence="4 15" id="KW-0138">CF(0)</keyword>
<protein>
    <recommendedName>
        <fullName evidence="15">ATP synthase subunit b</fullName>
    </recommendedName>
    <alternativeName>
        <fullName evidence="15">ATP synthase F(0) sector subunit b</fullName>
    </alternativeName>
    <alternativeName>
        <fullName evidence="15">ATPase subunit I</fullName>
    </alternativeName>
    <alternativeName>
        <fullName evidence="15">F-type ATPase subunit b</fullName>
        <shortName evidence="15">F-ATPase subunit b</shortName>
    </alternativeName>
</protein>
<keyword evidence="2 15" id="KW-0813">Transport</keyword>
<evidence type="ECO:0000256" key="7">
    <source>
        <dbReference type="ARBA" id="ARBA00022989"/>
    </source>
</evidence>
<dbReference type="HAMAP" id="MF_01398">
    <property type="entry name" value="ATP_synth_b_bprime"/>
    <property type="match status" value="1"/>
</dbReference>
<keyword evidence="6 15" id="KW-0375">Hydrogen ion transport</keyword>
<evidence type="ECO:0000313" key="19">
    <source>
        <dbReference type="EMBL" id="AJF08090.1"/>
    </source>
</evidence>
<evidence type="ECO:0000313" key="20">
    <source>
        <dbReference type="Proteomes" id="UP000035036"/>
    </source>
</evidence>
<evidence type="ECO:0000256" key="10">
    <source>
        <dbReference type="ARBA" id="ARBA00023310"/>
    </source>
</evidence>
<dbReference type="PANTHER" id="PTHR33445">
    <property type="entry name" value="ATP SYNTHASE SUBUNIT B', CHLOROPLASTIC"/>
    <property type="match status" value="1"/>
</dbReference>
<evidence type="ECO:0000256" key="1">
    <source>
        <dbReference type="ARBA" id="ARBA00005513"/>
    </source>
</evidence>
<evidence type="ECO:0000256" key="17">
    <source>
        <dbReference type="SAM" id="Coils"/>
    </source>
</evidence>
<accession>A0A0B5FV85</accession>
<dbReference type="AlphaFoldDB" id="A0A0B5FV85"/>
<proteinExistence type="inferred from homology"/>
<organism evidence="19 20">
    <name type="scientific">Geoalkalibacter subterraneus</name>
    <dbReference type="NCBI Taxonomy" id="483547"/>
    <lineage>
        <taxon>Bacteria</taxon>
        <taxon>Pseudomonadati</taxon>
        <taxon>Thermodesulfobacteriota</taxon>
        <taxon>Desulfuromonadia</taxon>
        <taxon>Desulfuromonadales</taxon>
        <taxon>Geoalkalibacteraceae</taxon>
        <taxon>Geoalkalibacter</taxon>
    </lineage>
</organism>
<dbReference type="InterPro" id="IPR050059">
    <property type="entry name" value="ATP_synthase_B_chain"/>
</dbReference>
<keyword evidence="7 15" id="KW-1133">Transmembrane helix</keyword>
<dbReference type="GO" id="GO:0005886">
    <property type="term" value="C:plasma membrane"/>
    <property type="evidence" value="ECO:0007669"/>
    <property type="project" value="UniProtKB-SubCell"/>
</dbReference>
<comment type="subcellular location">
    <subcellularLocation>
        <location evidence="15">Cell membrane</location>
        <topology evidence="15">Single-pass membrane protein</topology>
    </subcellularLocation>
    <subcellularLocation>
        <location evidence="14">Endomembrane system</location>
        <topology evidence="14">Single-pass membrane protein</topology>
    </subcellularLocation>
</comment>
<gene>
    <name evidence="15" type="primary">atpF</name>
    <name evidence="19" type="ORF">GSUB_15575</name>
</gene>
<evidence type="ECO:0000256" key="16">
    <source>
        <dbReference type="RuleBase" id="RU003848"/>
    </source>
</evidence>
<evidence type="ECO:0000256" key="8">
    <source>
        <dbReference type="ARBA" id="ARBA00023065"/>
    </source>
</evidence>
<evidence type="ECO:0000256" key="11">
    <source>
        <dbReference type="ARBA" id="ARBA00025198"/>
    </source>
</evidence>
<dbReference type="InterPro" id="IPR002146">
    <property type="entry name" value="ATP_synth_b/b'su_bac/chlpt"/>
</dbReference>
<evidence type="ECO:0000256" key="13">
    <source>
        <dbReference type="ARBA" id="ARBA00026054"/>
    </source>
</evidence>
<dbReference type="GO" id="GO:0046961">
    <property type="term" value="F:proton-transporting ATPase activity, rotational mechanism"/>
    <property type="evidence" value="ECO:0007669"/>
    <property type="project" value="TreeGrafter"/>
</dbReference>
<dbReference type="GO" id="GO:0046933">
    <property type="term" value="F:proton-transporting ATP synthase activity, rotational mechanism"/>
    <property type="evidence" value="ECO:0007669"/>
    <property type="project" value="UniProtKB-UniRule"/>
</dbReference>
<evidence type="ECO:0000256" key="4">
    <source>
        <dbReference type="ARBA" id="ARBA00022547"/>
    </source>
</evidence>
<evidence type="ECO:0000256" key="5">
    <source>
        <dbReference type="ARBA" id="ARBA00022692"/>
    </source>
</evidence>
<evidence type="ECO:0000256" key="2">
    <source>
        <dbReference type="ARBA" id="ARBA00022448"/>
    </source>
</evidence>
<dbReference type="STRING" id="483547.GSUB_15575"/>
<evidence type="ECO:0000256" key="12">
    <source>
        <dbReference type="ARBA" id="ARBA00025614"/>
    </source>
</evidence>
<dbReference type="KEGG" id="gsb:GSUB_15575"/>
<feature type="coiled-coil region" evidence="17">
    <location>
        <begin position="64"/>
        <end position="119"/>
    </location>
</feature>
<name>A0A0B5FV85_9BACT</name>
<dbReference type="HOGENOM" id="CLU_079215_3_2_7"/>
<comment type="subunit">
    <text evidence="13">F-type ATPases have 2 components, F(1) - the catalytic core - and F(0) - the membrane proton channel. F(1) has five subunits: alpha(3), beta(3), gamma(1), delta(1), epsilon(1). F(0) has four main subunits: a(1), b(2) and c(10-14). The alpha and beta chains form an alternating ring which encloses part of the gamma chain. F(1) is attached to F(0) by a central stalk formed by the gamma and epsilon chains, while a peripheral stalk is formed by the delta and b chains.</text>
</comment>
<feature type="transmembrane region" description="Helical" evidence="15">
    <location>
        <begin position="41"/>
        <end position="60"/>
    </location>
</feature>
<sequence>MRTLRATAVAVLTLTVVLAAASAMAAGGGHHADSGVLLKDFIFRVLNFAVVVGILVYFVTKPIKRGLASRRESLEKALEEAEKARREAEAKYAEYEAKLKDASEEIAAIEEEIRREGELERERIIANAREMAEKMVKDSERAATQEVAKATRELREEAASLAISLAREMLKKNFTDADQKRLVDEYMQKMQKAGELS</sequence>
<evidence type="ECO:0000256" key="9">
    <source>
        <dbReference type="ARBA" id="ARBA00023136"/>
    </source>
</evidence>
<dbReference type="NCBIfam" id="TIGR01144">
    <property type="entry name" value="ATP_synt_b"/>
    <property type="match status" value="1"/>
</dbReference>
<comment type="function">
    <text evidence="11 15">F(1)F(0) ATP synthase produces ATP from ADP in the presence of a proton or sodium gradient. F-type ATPases consist of two structural domains, F(1) containing the extramembraneous catalytic core and F(0) containing the membrane proton channel, linked together by a central stalk and a peripheral stalk. During catalysis, ATP synthesis in the catalytic domain of F(1) is coupled via a rotary mechanism of the central stalk subunits to proton translocation.</text>
</comment>
<dbReference type="Proteomes" id="UP000035036">
    <property type="component" value="Chromosome"/>
</dbReference>
<comment type="similarity">
    <text evidence="1 15 16">Belongs to the ATPase B chain family.</text>
</comment>
<keyword evidence="20" id="KW-1185">Reference proteome</keyword>
<keyword evidence="5 15" id="KW-0812">Transmembrane</keyword>
<dbReference type="InterPro" id="IPR005864">
    <property type="entry name" value="ATP_synth_F0_bsu_bac"/>
</dbReference>
<comment type="function">
    <text evidence="12">Component of the F(0) channel, it forms part of the peripheral stalk, linking F(1) to F(0). The b'-subunit is a diverged and duplicated form of b found in plants and photosynthetic bacteria.</text>
</comment>
<feature type="chain" id="PRO_5002117131" description="ATP synthase subunit b" evidence="18">
    <location>
        <begin position="26"/>
        <end position="197"/>
    </location>
</feature>
<keyword evidence="9 15" id="KW-0472">Membrane</keyword>
<comment type="subunit">
    <text evidence="15">F-type ATPases have 2 components, F(1) - the catalytic core - and F(0) - the membrane proton channel. F(1) has five subunits: alpha(3), beta(3), gamma(1), delta(1), epsilon(1). F(0) has three main subunits: a(1), b(2) and c(10-14). The alpha and beta chains form an alternating ring which encloses part of the gamma chain. F(1) is attached to F(0) by a central stalk formed by the gamma and epsilon chains, while a peripheral stalk is formed by the delta and b chains.</text>
</comment>
<keyword evidence="3 15" id="KW-1003">Cell membrane</keyword>
<evidence type="ECO:0000256" key="18">
    <source>
        <dbReference type="SAM" id="SignalP"/>
    </source>
</evidence>
<keyword evidence="18" id="KW-0732">Signal</keyword>
<evidence type="ECO:0000256" key="3">
    <source>
        <dbReference type="ARBA" id="ARBA00022475"/>
    </source>
</evidence>
<keyword evidence="10 15" id="KW-0066">ATP synthesis</keyword>
<reference evidence="19 20" key="1">
    <citation type="journal article" date="2015" name="Genome Announc.">
        <title>Genomes of Geoalkalibacter ferrihydriticus Z-0531T and Geoalkalibacter subterraneus Red1T, Two Haloalkaliphilic Metal-Reducing Deltaproteobacteria.</title>
        <authorList>
            <person name="Badalamenti J.P."/>
            <person name="Krajmalnik-Brown R."/>
            <person name="Torres C.I."/>
            <person name="Bond D.R."/>
        </authorList>
    </citation>
    <scope>NUCLEOTIDE SEQUENCE [LARGE SCALE GENOMIC DNA]</scope>
    <source>
        <strain evidence="19 20">Red1</strain>
    </source>
</reference>